<protein>
    <submittedName>
        <fullName evidence="2">Stf0 family sulfotransferase</fullName>
    </submittedName>
</protein>
<organism evidence="2 3">
    <name type="scientific">Paraburkholderia agricolaris</name>
    <dbReference type="NCBI Taxonomy" id="2152888"/>
    <lineage>
        <taxon>Bacteria</taxon>
        <taxon>Pseudomonadati</taxon>
        <taxon>Pseudomonadota</taxon>
        <taxon>Betaproteobacteria</taxon>
        <taxon>Burkholderiales</taxon>
        <taxon>Burkholderiaceae</taxon>
        <taxon>Paraburkholderia</taxon>
    </lineage>
</organism>
<dbReference type="InterPro" id="IPR027417">
    <property type="entry name" value="P-loop_NTPase"/>
</dbReference>
<gene>
    <name evidence="2" type="ORF">PQR66_23780</name>
</gene>
<dbReference type="EMBL" id="JAQQFN010000019">
    <property type="protein sequence ID" value="MFL9886080.1"/>
    <property type="molecule type" value="Genomic_DNA"/>
</dbReference>
<dbReference type="RefSeq" id="WP_408329887.1">
    <property type="nucleotide sequence ID" value="NZ_JAQQFH010000012.1"/>
</dbReference>
<dbReference type="SUPFAM" id="SSF52540">
    <property type="entry name" value="P-loop containing nucleoside triphosphate hydrolases"/>
    <property type="match status" value="1"/>
</dbReference>
<dbReference type="Proteomes" id="UP001629249">
    <property type="component" value="Unassembled WGS sequence"/>
</dbReference>
<name>A0ABW8ZTX9_9BURK</name>
<reference evidence="2 3" key="1">
    <citation type="journal article" date="2024" name="Chem. Sci.">
        <title>Discovery of megapolipeptins by genome mining of a Burkholderiales bacteria collection.</title>
        <authorList>
            <person name="Paulo B.S."/>
            <person name="Recchia M.J.J."/>
            <person name="Lee S."/>
            <person name="Fergusson C.H."/>
            <person name="Romanowski S.B."/>
            <person name="Hernandez A."/>
            <person name="Krull N."/>
            <person name="Liu D.Y."/>
            <person name="Cavanagh H."/>
            <person name="Bos A."/>
            <person name="Gray C.A."/>
            <person name="Murphy B.T."/>
            <person name="Linington R.G."/>
            <person name="Eustaquio A.S."/>
        </authorList>
    </citation>
    <scope>NUCLEOTIDE SEQUENCE [LARGE SCALE GENOMIC DNA]</scope>
    <source>
        <strain evidence="2 3">RL16-012-BIC-B</strain>
    </source>
</reference>
<comment type="caution">
    <text evidence="2">The sequence shown here is derived from an EMBL/GenBank/DDBJ whole genome shotgun (WGS) entry which is preliminary data.</text>
</comment>
<proteinExistence type="predicted"/>
<dbReference type="Pfam" id="PF09037">
    <property type="entry name" value="Sulphotransf"/>
    <property type="match status" value="1"/>
</dbReference>
<dbReference type="InterPro" id="IPR024628">
    <property type="entry name" value="Sulfotransferase_Stf0_dom"/>
</dbReference>
<feature type="domain" description="Sulphotransferase Stf0" evidence="1">
    <location>
        <begin position="355"/>
        <end position="456"/>
    </location>
</feature>
<keyword evidence="3" id="KW-1185">Reference proteome</keyword>
<evidence type="ECO:0000259" key="1">
    <source>
        <dbReference type="Pfam" id="PF09037"/>
    </source>
</evidence>
<dbReference type="Gene3D" id="3.40.50.300">
    <property type="entry name" value="P-loop containing nucleotide triphosphate hydrolases"/>
    <property type="match status" value="1"/>
</dbReference>
<accession>A0ABW8ZTX9</accession>
<sequence>MHNANLLPSSSETLLTQYGEKVGDYFFAPLRKYTFTEQGIKRWYAWTLAGRPNEGTGFAAANLGSGTTVYEHVPVPPNRVVLVSHSFETMAARVHIASPGTYFIAVSFVPVVFEGEYTVSVCANGKRLWDDRISNTEANPQYSVFLRFTSPGFVDFAINAEKAGQTVPCRAFLQYGVAQCDDATGQLKLRCDDRASGLDESRIVQLHSETAFNPIDLHAPQVSVADRVEILEKEWTLSIEYIKSQYQRTPKELVETFLKNNQEAALKYCIFMVPRSGSTLLTELLASTRKLGFPGESFVPDVVRTFSLAFSDVFSSYDEFLVSRHRSENGVYGIEIESERFVQEPEFFSDVKDWRHVYIWREDVLAQAISYQISIDTGVWHNFSGSPQDEKFRYISRATLIEKVNFLLGVEKFFLSFFSEHNISPYKLSYEDLVADPVGHARRIAEHIGIDTSSLSIVNEGKVVLQPTAKARNSYHKALVIGGEGELWGYDIHEADGQYMAVLHGVDLSLLDTTVQRAPLLFLSSDRTELCNDVQRYVMRHMSSLSPVEV</sequence>
<evidence type="ECO:0000313" key="3">
    <source>
        <dbReference type="Proteomes" id="UP001629249"/>
    </source>
</evidence>
<evidence type="ECO:0000313" key="2">
    <source>
        <dbReference type="EMBL" id="MFL9886080.1"/>
    </source>
</evidence>